<keyword evidence="2 4" id="KW-0732">Signal</keyword>
<dbReference type="VEuPathDB" id="FungiDB:ASPZODRAFT_13364"/>
<dbReference type="PANTHER" id="PTHR34997">
    <property type="entry name" value="AM15"/>
    <property type="match status" value="1"/>
</dbReference>
<organism evidence="6 7">
    <name type="scientific">Penicilliopsis zonata CBS 506.65</name>
    <dbReference type="NCBI Taxonomy" id="1073090"/>
    <lineage>
        <taxon>Eukaryota</taxon>
        <taxon>Fungi</taxon>
        <taxon>Dikarya</taxon>
        <taxon>Ascomycota</taxon>
        <taxon>Pezizomycotina</taxon>
        <taxon>Eurotiomycetes</taxon>
        <taxon>Eurotiomycetidae</taxon>
        <taxon>Eurotiales</taxon>
        <taxon>Aspergillaceae</taxon>
        <taxon>Penicilliopsis</taxon>
    </lineage>
</organism>
<sequence length="99" mass="10549">MKFKYIPSLYLQVLAITASAAPDGNAAEIRASGDTAIPDPHQSGTRDGCSVYYCVLSGDTCAAIASKFGITINEFISWNPDVGLQCANLWAGYNVCVRL</sequence>
<dbReference type="RefSeq" id="XP_022584788.1">
    <property type="nucleotide sequence ID" value="XM_022723317.1"/>
</dbReference>
<evidence type="ECO:0000256" key="4">
    <source>
        <dbReference type="SAM" id="SignalP"/>
    </source>
</evidence>
<dbReference type="InterPro" id="IPR052210">
    <property type="entry name" value="LysM1-like"/>
</dbReference>
<name>A0A1L9SST7_9EURO</name>
<evidence type="ECO:0000256" key="2">
    <source>
        <dbReference type="ARBA" id="ARBA00022729"/>
    </source>
</evidence>
<evidence type="ECO:0000259" key="5">
    <source>
        <dbReference type="PROSITE" id="PS51782"/>
    </source>
</evidence>
<feature type="signal peptide" evidence="4">
    <location>
        <begin position="1"/>
        <end position="26"/>
    </location>
</feature>
<evidence type="ECO:0000313" key="6">
    <source>
        <dbReference type="EMBL" id="OJJ50278.1"/>
    </source>
</evidence>
<dbReference type="InterPro" id="IPR018392">
    <property type="entry name" value="LysM"/>
</dbReference>
<dbReference type="Proteomes" id="UP000184188">
    <property type="component" value="Unassembled WGS sequence"/>
</dbReference>
<feature type="chain" id="PRO_5012137641" description="LysM domain-containing protein" evidence="4">
    <location>
        <begin position="27"/>
        <end position="99"/>
    </location>
</feature>
<evidence type="ECO:0000256" key="3">
    <source>
        <dbReference type="ARBA" id="ARBA00023026"/>
    </source>
</evidence>
<dbReference type="InterPro" id="IPR036779">
    <property type="entry name" value="LysM_dom_sf"/>
</dbReference>
<dbReference type="PANTHER" id="PTHR34997:SF2">
    <property type="entry name" value="LYSM DOMAIN-CONTAINING PROTEIN-RELATED"/>
    <property type="match status" value="1"/>
</dbReference>
<evidence type="ECO:0000256" key="1">
    <source>
        <dbReference type="ARBA" id="ARBA00022669"/>
    </source>
</evidence>
<dbReference type="OrthoDB" id="5985073at2759"/>
<dbReference type="CDD" id="cd00118">
    <property type="entry name" value="LysM"/>
    <property type="match status" value="1"/>
</dbReference>
<dbReference type="GO" id="GO:0008061">
    <property type="term" value="F:chitin binding"/>
    <property type="evidence" value="ECO:0007669"/>
    <property type="project" value="UniProtKB-KW"/>
</dbReference>
<keyword evidence="3" id="KW-0843">Virulence</keyword>
<protein>
    <recommendedName>
        <fullName evidence="5">LysM domain-containing protein</fullName>
    </recommendedName>
</protein>
<reference evidence="7" key="1">
    <citation type="journal article" date="2017" name="Genome Biol.">
        <title>Comparative genomics reveals high biological diversity and specific adaptations in the industrially and medically important fungal genus Aspergillus.</title>
        <authorList>
            <person name="de Vries R.P."/>
            <person name="Riley R."/>
            <person name="Wiebenga A."/>
            <person name="Aguilar-Osorio G."/>
            <person name="Amillis S."/>
            <person name="Uchima C.A."/>
            <person name="Anderluh G."/>
            <person name="Asadollahi M."/>
            <person name="Askin M."/>
            <person name="Barry K."/>
            <person name="Battaglia E."/>
            <person name="Bayram O."/>
            <person name="Benocci T."/>
            <person name="Braus-Stromeyer S.A."/>
            <person name="Caldana C."/>
            <person name="Canovas D."/>
            <person name="Cerqueira G.C."/>
            <person name="Chen F."/>
            <person name="Chen W."/>
            <person name="Choi C."/>
            <person name="Clum A."/>
            <person name="Dos Santos R.A."/>
            <person name="Damasio A.R."/>
            <person name="Diallinas G."/>
            <person name="Emri T."/>
            <person name="Fekete E."/>
            <person name="Flipphi M."/>
            <person name="Freyberg S."/>
            <person name="Gallo A."/>
            <person name="Gournas C."/>
            <person name="Habgood R."/>
            <person name="Hainaut M."/>
            <person name="Harispe M.L."/>
            <person name="Henrissat B."/>
            <person name="Hilden K.S."/>
            <person name="Hope R."/>
            <person name="Hossain A."/>
            <person name="Karabika E."/>
            <person name="Karaffa L."/>
            <person name="Karanyi Z."/>
            <person name="Krasevec N."/>
            <person name="Kuo A."/>
            <person name="Kusch H."/>
            <person name="LaButti K."/>
            <person name="Lagendijk E.L."/>
            <person name="Lapidus A."/>
            <person name="Levasseur A."/>
            <person name="Lindquist E."/>
            <person name="Lipzen A."/>
            <person name="Logrieco A.F."/>
            <person name="MacCabe A."/>
            <person name="Maekelae M.R."/>
            <person name="Malavazi I."/>
            <person name="Melin P."/>
            <person name="Meyer V."/>
            <person name="Mielnichuk N."/>
            <person name="Miskei M."/>
            <person name="Molnar A.P."/>
            <person name="Mule G."/>
            <person name="Ngan C.Y."/>
            <person name="Orejas M."/>
            <person name="Orosz E."/>
            <person name="Ouedraogo J.P."/>
            <person name="Overkamp K.M."/>
            <person name="Park H.-S."/>
            <person name="Perrone G."/>
            <person name="Piumi F."/>
            <person name="Punt P.J."/>
            <person name="Ram A.F."/>
            <person name="Ramon A."/>
            <person name="Rauscher S."/>
            <person name="Record E."/>
            <person name="Riano-Pachon D.M."/>
            <person name="Robert V."/>
            <person name="Roehrig J."/>
            <person name="Ruller R."/>
            <person name="Salamov A."/>
            <person name="Salih N.S."/>
            <person name="Samson R.A."/>
            <person name="Sandor E."/>
            <person name="Sanguinetti M."/>
            <person name="Schuetze T."/>
            <person name="Sepcic K."/>
            <person name="Shelest E."/>
            <person name="Sherlock G."/>
            <person name="Sophianopoulou V."/>
            <person name="Squina F.M."/>
            <person name="Sun H."/>
            <person name="Susca A."/>
            <person name="Todd R.B."/>
            <person name="Tsang A."/>
            <person name="Unkles S.E."/>
            <person name="van de Wiele N."/>
            <person name="van Rossen-Uffink D."/>
            <person name="Oliveira J.V."/>
            <person name="Vesth T.C."/>
            <person name="Visser J."/>
            <person name="Yu J.-H."/>
            <person name="Zhou M."/>
            <person name="Andersen M.R."/>
            <person name="Archer D.B."/>
            <person name="Baker S.E."/>
            <person name="Benoit I."/>
            <person name="Brakhage A.A."/>
            <person name="Braus G.H."/>
            <person name="Fischer R."/>
            <person name="Frisvad J.C."/>
            <person name="Goldman G.H."/>
            <person name="Houbraken J."/>
            <person name="Oakley B."/>
            <person name="Pocsi I."/>
            <person name="Scazzocchio C."/>
            <person name="Seiboth B."/>
            <person name="vanKuyk P.A."/>
            <person name="Wortman J."/>
            <person name="Dyer P.S."/>
            <person name="Grigoriev I.V."/>
        </authorList>
    </citation>
    <scope>NUCLEOTIDE SEQUENCE [LARGE SCALE GENOMIC DNA]</scope>
    <source>
        <strain evidence="7">CBS 506.65</strain>
    </source>
</reference>
<feature type="domain" description="LysM" evidence="5">
    <location>
        <begin position="51"/>
        <end position="97"/>
    </location>
</feature>
<dbReference type="SUPFAM" id="SSF54106">
    <property type="entry name" value="LysM domain"/>
    <property type="match status" value="1"/>
</dbReference>
<gene>
    <name evidence="6" type="ORF">ASPZODRAFT_13364</name>
</gene>
<dbReference type="Pfam" id="PF01476">
    <property type="entry name" value="LysM"/>
    <property type="match status" value="1"/>
</dbReference>
<keyword evidence="7" id="KW-1185">Reference proteome</keyword>
<keyword evidence="1" id="KW-0147">Chitin-binding</keyword>
<proteinExistence type="predicted"/>
<accession>A0A1L9SST7</accession>
<dbReference type="PROSITE" id="PS51782">
    <property type="entry name" value="LYSM"/>
    <property type="match status" value="1"/>
</dbReference>
<dbReference type="EMBL" id="KV878337">
    <property type="protein sequence ID" value="OJJ50278.1"/>
    <property type="molecule type" value="Genomic_DNA"/>
</dbReference>
<evidence type="ECO:0000313" key="7">
    <source>
        <dbReference type="Proteomes" id="UP000184188"/>
    </source>
</evidence>
<dbReference type="AlphaFoldDB" id="A0A1L9SST7"/>
<dbReference type="Gene3D" id="3.10.350.10">
    <property type="entry name" value="LysM domain"/>
    <property type="match status" value="1"/>
</dbReference>
<dbReference type="GeneID" id="34609782"/>
<dbReference type="STRING" id="1073090.A0A1L9SST7"/>
<dbReference type="SMART" id="SM00257">
    <property type="entry name" value="LysM"/>
    <property type="match status" value="1"/>
</dbReference>